<dbReference type="CDD" id="cd10170">
    <property type="entry name" value="ASKHA_NBD_HSP70"/>
    <property type="match status" value="1"/>
</dbReference>
<proteinExistence type="predicted"/>
<dbReference type="Proteomes" id="UP000800094">
    <property type="component" value="Unassembled WGS sequence"/>
</dbReference>
<dbReference type="GeneID" id="54581631"/>
<evidence type="ECO:0000313" key="2">
    <source>
        <dbReference type="Proteomes" id="UP000800094"/>
    </source>
</evidence>
<dbReference type="EMBL" id="ML987191">
    <property type="protein sequence ID" value="KAF2254078.1"/>
    <property type="molecule type" value="Genomic_DNA"/>
</dbReference>
<dbReference type="PANTHER" id="PTHR14187">
    <property type="entry name" value="ALPHA KINASE/ELONGATION FACTOR 2 KINASE"/>
    <property type="match status" value="1"/>
</dbReference>
<dbReference type="Gene3D" id="3.90.640.10">
    <property type="entry name" value="Actin, Chain A, domain 4"/>
    <property type="match status" value="1"/>
</dbReference>
<dbReference type="OrthoDB" id="2963168at2759"/>
<dbReference type="RefSeq" id="XP_033689082.1">
    <property type="nucleotide sequence ID" value="XM_033828301.1"/>
</dbReference>
<dbReference type="PANTHER" id="PTHR14187:SF82">
    <property type="entry name" value="FAMILY CHAPERONE, PUTATIVE (AFU_ORTHOLOGUE AFUA_7G08575)-RELATED"/>
    <property type="match status" value="1"/>
</dbReference>
<name>A0A6A6IV21_9PLEO</name>
<protein>
    <submittedName>
        <fullName evidence="1">Actin-like ATPase domain-containing protein</fullName>
    </submittedName>
</protein>
<dbReference type="InterPro" id="IPR043129">
    <property type="entry name" value="ATPase_NBD"/>
</dbReference>
<accession>A0A6A6IV21</accession>
<dbReference type="AlphaFoldDB" id="A0A6A6IV21"/>
<sequence>MAGKIVVAVDFGTTYSAIGYAFVADGSDPGDIVLDVIDKGWPGQGRRRSPKIPTVFTLERNTFKYGFQVQHDPDRVCFAKLFLDPTQIEQAQHLAKFTAVSTSLSIAKLSDCVTRYLRCLRERAFEHMVKEKGWTQDFIKGTPHDYVLSVPAIWSDKAKDRTLKCALSAGFGDESDPSSIKLVLEPEAAAVYTITTLPNCALKVNDVFVVCDAGGGTVDLATYRITTFQPSLRVNEEVVGKGELCGSVMLNRRFMEFVEKKIGPFAQEFQDDIEREFNDVIKPAFNGDDTVYRLEVDPELPDNPAEGIANGSLTVTSEDLVKIFEPVVESVLILLAEQVEAVKGAAPGRKMPVLLVGGFGSSEYLKMRISQQFKNCTVLQPPDAWSAVVRGAILRSMIQNRKIRCAYGVMAREKWSPEKHEQGPLAPYAADYKVWDAFEQKWTCKNRMTWYVKKGDQFNETKTVSFKFYRNVGLHHNLKFEIDLWAYPEGREGEDGPPFKDLDCRRIAIMKPDLSVIPKASLEKRQSPEGPYYKVLYQLEMSFDTTISFRLRYQDQLYGMVETEYLEPENDGGIRRE</sequence>
<dbReference type="SUPFAM" id="SSF53067">
    <property type="entry name" value="Actin-like ATPase domain"/>
    <property type="match status" value="2"/>
</dbReference>
<evidence type="ECO:0000313" key="1">
    <source>
        <dbReference type="EMBL" id="KAF2254078.1"/>
    </source>
</evidence>
<dbReference type="Gene3D" id="3.30.420.40">
    <property type="match status" value="2"/>
</dbReference>
<keyword evidence="2" id="KW-1185">Reference proteome</keyword>
<gene>
    <name evidence="1" type="ORF">BU26DRAFT_516316</name>
</gene>
<reference evidence="1" key="1">
    <citation type="journal article" date="2020" name="Stud. Mycol.">
        <title>101 Dothideomycetes genomes: a test case for predicting lifestyles and emergence of pathogens.</title>
        <authorList>
            <person name="Haridas S."/>
            <person name="Albert R."/>
            <person name="Binder M."/>
            <person name="Bloem J."/>
            <person name="Labutti K."/>
            <person name="Salamov A."/>
            <person name="Andreopoulos B."/>
            <person name="Baker S."/>
            <person name="Barry K."/>
            <person name="Bills G."/>
            <person name="Bluhm B."/>
            <person name="Cannon C."/>
            <person name="Castanera R."/>
            <person name="Culley D."/>
            <person name="Daum C."/>
            <person name="Ezra D."/>
            <person name="Gonzalez J."/>
            <person name="Henrissat B."/>
            <person name="Kuo A."/>
            <person name="Liang C."/>
            <person name="Lipzen A."/>
            <person name="Lutzoni F."/>
            <person name="Magnuson J."/>
            <person name="Mondo S."/>
            <person name="Nolan M."/>
            <person name="Ohm R."/>
            <person name="Pangilinan J."/>
            <person name="Park H.-J."/>
            <person name="Ramirez L."/>
            <person name="Alfaro M."/>
            <person name="Sun H."/>
            <person name="Tritt A."/>
            <person name="Yoshinaga Y."/>
            <person name="Zwiers L.-H."/>
            <person name="Turgeon B."/>
            <person name="Goodwin S."/>
            <person name="Spatafora J."/>
            <person name="Crous P."/>
            <person name="Grigoriev I."/>
        </authorList>
    </citation>
    <scope>NUCLEOTIDE SEQUENCE</scope>
    <source>
        <strain evidence="1">CBS 122368</strain>
    </source>
</reference>
<organism evidence="1 2">
    <name type="scientific">Trematosphaeria pertusa</name>
    <dbReference type="NCBI Taxonomy" id="390896"/>
    <lineage>
        <taxon>Eukaryota</taxon>
        <taxon>Fungi</taxon>
        <taxon>Dikarya</taxon>
        <taxon>Ascomycota</taxon>
        <taxon>Pezizomycotina</taxon>
        <taxon>Dothideomycetes</taxon>
        <taxon>Pleosporomycetidae</taxon>
        <taxon>Pleosporales</taxon>
        <taxon>Massarineae</taxon>
        <taxon>Trematosphaeriaceae</taxon>
        <taxon>Trematosphaeria</taxon>
    </lineage>
</organism>